<proteinExistence type="predicted"/>
<accession>A0A8S9V5Y6</accession>
<gene>
    <name evidence="2" type="ORF">GN958_ATG02434</name>
    <name evidence="1" type="ORF">GN958_ATG08987</name>
</gene>
<dbReference type="Proteomes" id="UP000704712">
    <property type="component" value="Unassembled WGS sequence"/>
</dbReference>
<dbReference type="EMBL" id="JAACNO010001260">
    <property type="protein sequence ID" value="KAF4141817.1"/>
    <property type="molecule type" value="Genomic_DNA"/>
</dbReference>
<name>A0A8S9V5Y6_PHYIN</name>
<evidence type="ECO:0000313" key="3">
    <source>
        <dbReference type="Proteomes" id="UP000704712"/>
    </source>
</evidence>
<dbReference type="EMBL" id="JAACNO010000281">
    <property type="protein sequence ID" value="KAF4148400.1"/>
    <property type="molecule type" value="Genomic_DNA"/>
</dbReference>
<organism evidence="2 3">
    <name type="scientific">Phytophthora infestans</name>
    <name type="common">Potato late blight agent</name>
    <name type="synonym">Botrytis infestans</name>
    <dbReference type="NCBI Taxonomy" id="4787"/>
    <lineage>
        <taxon>Eukaryota</taxon>
        <taxon>Sar</taxon>
        <taxon>Stramenopiles</taxon>
        <taxon>Oomycota</taxon>
        <taxon>Peronosporomycetes</taxon>
        <taxon>Peronosporales</taxon>
        <taxon>Peronosporaceae</taxon>
        <taxon>Phytophthora</taxon>
    </lineage>
</organism>
<protein>
    <submittedName>
        <fullName evidence="2">Uncharacterized protein</fullName>
    </submittedName>
</protein>
<sequence length="101" mass="10672">MATSSDRRATPLQPTPLVIVNLALRDTAYLSNLPHVLHLVSTFMDDTVNIPLHKACAIGSLAPLIASGFTAKPLVAKIGDGVLLHHCRLIAITSGGNSRSH</sequence>
<dbReference type="AlphaFoldDB" id="A0A8S9V5Y6"/>
<evidence type="ECO:0000313" key="1">
    <source>
        <dbReference type="EMBL" id="KAF4141817.1"/>
    </source>
</evidence>
<comment type="caution">
    <text evidence="2">The sequence shown here is derived from an EMBL/GenBank/DDBJ whole genome shotgun (WGS) entry which is preliminary data.</text>
</comment>
<evidence type="ECO:0000313" key="2">
    <source>
        <dbReference type="EMBL" id="KAF4148400.1"/>
    </source>
</evidence>
<reference evidence="2" key="1">
    <citation type="submission" date="2020-03" db="EMBL/GenBank/DDBJ databases">
        <title>Hybrid Assembly of Korean Phytophthora infestans isolates.</title>
        <authorList>
            <person name="Prokchorchik M."/>
            <person name="Lee Y."/>
            <person name="Seo J."/>
            <person name="Cho J.-H."/>
            <person name="Park Y.-E."/>
            <person name="Jang D.-C."/>
            <person name="Im J.-S."/>
            <person name="Choi J.-G."/>
            <person name="Park H.-J."/>
            <person name="Lee G.-B."/>
            <person name="Lee Y.-G."/>
            <person name="Hong S.-Y."/>
            <person name="Cho K."/>
            <person name="Sohn K.H."/>
        </authorList>
    </citation>
    <scope>NUCLEOTIDE SEQUENCE</scope>
    <source>
        <strain evidence="2">KR_2_A2</strain>
    </source>
</reference>